<dbReference type="Gene3D" id="2.70.20.10">
    <property type="entry name" value="Topoisomerase I, domain 3"/>
    <property type="match status" value="1"/>
</dbReference>
<feature type="site" description="Interaction with DNA" evidence="10">
    <location>
        <position position="186"/>
    </location>
</feature>
<dbReference type="CDD" id="cd00186">
    <property type="entry name" value="TOP1Ac"/>
    <property type="match status" value="1"/>
</dbReference>
<evidence type="ECO:0000313" key="14">
    <source>
        <dbReference type="EMBL" id="PIZ44076.1"/>
    </source>
</evidence>
<keyword evidence="4" id="KW-0863">Zinc-finger</keyword>
<dbReference type="PANTHER" id="PTHR42785:SF1">
    <property type="entry name" value="DNA TOPOISOMERASE"/>
    <property type="match status" value="1"/>
</dbReference>
<feature type="site" description="Interaction with DNA" evidence="10">
    <location>
        <position position="341"/>
    </location>
</feature>
<dbReference type="Pfam" id="PF01396">
    <property type="entry name" value="Zn_ribbon_Top1"/>
    <property type="match status" value="2"/>
</dbReference>
<keyword evidence="9 10" id="KW-0413">Isomerase</keyword>
<keyword evidence="3" id="KW-0479">Metal-binding</keyword>
<dbReference type="PROSITE" id="PS00396">
    <property type="entry name" value="TOPO_IA_1"/>
    <property type="match status" value="1"/>
</dbReference>
<evidence type="ECO:0000256" key="3">
    <source>
        <dbReference type="ARBA" id="ARBA00022723"/>
    </source>
</evidence>
<feature type="site" description="Interaction with DNA" evidence="10">
    <location>
        <position position="179"/>
    </location>
</feature>
<dbReference type="EC" id="5.6.2.1" evidence="10"/>
<dbReference type="HAMAP" id="MF_00952">
    <property type="entry name" value="Topoisom_1_prok"/>
    <property type="match status" value="1"/>
</dbReference>
<feature type="compositionally biased region" description="Basic and acidic residues" evidence="11">
    <location>
        <begin position="696"/>
        <end position="715"/>
    </location>
</feature>
<comment type="catalytic activity">
    <reaction evidence="1 10">
        <text>ATP-independent breakage of single-stranded DNA, followed by passage and rejoining.</text>
        <dbReference type="EC" id="5.6.2.1"/>
    </reaction>
</comment>
<feature type="site" description="Interaction with DNA" evidence="10">
    <location>
        <position position="56"/>
    </location>
</feature>
<proteinExistence type="inferred from homology"/>
<dbReference type="InterPro" id="IPR013825">
    <property type="entry name" value="Topo_IA_cen_sub2"/>
</dbReference>
<dbReference type="InterPro" id="IPR003602">
    <property type="entry name" value="Topo_IA_DNA-bd_dom"/>
</dbReference>
<dbReference type="PANTHER" id="PTHR42785">
    <property type="entry name" value="DNA TOPOISOMERASE, TYPE IA, CORE"/>
    <property type="match status" value="1"/>
</dbReference>
<dbReference type="GO" id="GO:0005694">
    <property type="term" value="C:chromosome"/>
    <property type="evidence" value="ECO:0007669"/>
    <property type="project" value="InterPro"/>
</dbReference>
<evidence type="ECO:0000256" key="8">
    <source>
        <dbReference type="ARBA" id="ARBA00023125"/>
    </source>
</evidence>
<comment type="subunit">
    <text evidence="10">Monomer.</text>
</comment>
<dbReference type="Pfam" id="PF01131">
    <property type="entry name" value="Topoisom_bac"/>
    <property type="match status" value="1"/>
</dbReference>
<reference evidence="15" key="1">
    <citation type="submission" date="2017-09" db="EMBL/GenBank/DDBJ databases">
        <title>Depth-based differentiation of microbial function through sediment-hosted aquifers and enrichment of novel symbionts in the deep terrestrial subsurface.</title>
        <authorList>
            <person name="Probst A.J."/>
            <person name="Ladd B."/>
            <person name="Jarett J.K."/>
            <person name="Geller-Mcgrath D.E."/>
            <person name="Sieber C.M.K."/>
            <person name="Emerson J.B."/>
            <person name="Anantharaman K."/>
            <person name="Thomas B.C."/>
            <person name="Malmstrom R."/>
            <person name="Stieglmeier M."/>
            <person name="Klingl A."/>
            <person name="Woyke T."/>
            <person name="Ryan C.M."/>
            <person name="Banfield J.F."/>
        </authorList>
    </citation>
    <scope>NUCLEOTIDE SEQUENCE [LARGE SCALE GENOMIC DNA]</scope>
</reference>
<dbReference type="InterPro" id="IPR013498">
    <property type="entry name" value="Topo_IA_Znf"/>
</dbReference>
<feature type="active site" description="O-(5'-phospho-DNA)-tyrosine intermediate" evidence="10">
    <location>
        <position position="339"/>
    </location>
</feature>
<dbReference type="PROSITE" id="PS50880">
    <property type="entry name" value="TOPRIM"/>
    <property type="match status" value="1"/>
</dbReference>
<dbReference type="SMART" id="SM00437">
    <property type="entry name" value="TOP1Ac"/>
    <property type="match status" value="1"/>
</dbReference>
<dbReference type="InterPro" id="IPR023405">
    <property type="entry name" value="Topo_IA_core_domain"/>
</dbReference>
<evidence type="ECO:0000256" key="9">
    <source>
        <dbReference type="ARBA" id="ARBA00023235"/>
    </source>
</evidence>
<feature type="region of interest" description="Disordered" evidence="11">
    <location>
        <begin position="696"/>
        <end position="722"/>
    </location>
</feature>
<accession>A0A2M7TEJ6</accession>
<comment type="similarity">
    <text evidence="2 10">Belongs to the type IA topoisomerase family.</text>
</comment>
<comment type="function">
    <text evidence="10">Releases the supercoiling and torsional tension of DNA, which is introduced during the DNA replication and transcription, by transiently cleaving and rejoining one strand of the DNA duplex. Introduces a single-strand break via transesterification at a target site in duplex DNA. The scissile phosphodiester is attacked by the catalytic tyrosine of the enzyme, resulting in the formation of a DNA-(5'-phosphotyrosyl)-enzyme intermediate and the expulsion of a 3'-OH DNA strand. The free DNA strand then undergoes passage around the unbroken strand, thus removing DNA supercoils. Finally, in the religation step, the DNA 3'-OH attacks the covalent intermediate to expel the active-site tyrosine and restore the DNA phosphodiester backbone.</text>
</comment>
<dbReference type="SMART" id="SM00493">
    <property type="entry name" value="TOPRIM"/>
    <property type="match status" value="1"/>
</dbReference>
<evidence type="ECO:0000256" key="1">
    <source>
        <dbReference type="ARBA" id="ARBA00000213"/>
    </source>
</evidence>
<evidence type="ECO:0000256" key="2">
    <source>
        <dbReference type="ARBA" id="ARBA00009446"/>
    </source>
</evidence>
<organism evidence="14 15">
    <name type="scientific">candidate division WWE3 bacterium CG_4_10_14_0_2_um_filter_41_14</name>
    <dbReference type="NCBI Taxonomy" id="1975072"/>
    <lineage>
        <taxon>Bacteria</taxon>
        <taxon>Katanobacteria</taxon>
    </lineage>
</organism>
<feature type="site" description="Interaction with DNA" evidence="10">
    <location>
        <position position="171"/>
    </location>
</feature>
<dbReference type="Gene3D" id="3.40.50.140">
    <property type="match status" value="1"/>
</dbReference>
<dbReference type="InterPro" id="IPR003601">
    <property type="entry name" value="Topo_IA_2"/>
</dbReference>
<name>A0A2M7TEJ6_UNCKA</name>
<keyword evidence="7 10" id="KW-0799">Topoisomerase</keyword>
<feature type="region of interest" description="Interaction with DNA" evidence="10">
    <location>
        <begin position="194"/>
        <end position="199"/>
    </location>
</feature>
<evidence type="ECO:0000256" key="6">
    <source>
        <dbReference type="ARBA" id="ARBA00022842"/>
    </source>
</evidence>
<dbReference type="Pfam" id="PF01751">
    <property type="entry name" value="Toprim"/>
    <property type="match status" value="1"/>
</dbReference>
<dbReference type="GO" id="GO:0003677">
    <property type="term" value="F:DNA binding"/>
    <property type="evidence" value="ECO:0007669"/>
    <property type="project" value="UniProtKB-KW"/>
</dbReference>
<dbReference type="InterPro" id="IPR028612">
    <property type="entry name" value="Topoisom_1_IA"/>
</dbReference>
<dbReference type="PROSITE" id="PS52039">
    <property type="entry name" value="TOPO_IA_2"/>
    <property type="match status" value="1"/>
</dbReference>
<feature type="site" description="Interaction with DNA" evidence="10">
    <location>
        <position position="170"/>
    </location>
</feature>
<evidence type="ECO:0000256" key="5">
    <source>
        <dbReference type="ARBA" id="ARBA00022833"/>
    </source>
</evidence>
<comment type="caution">
    <text evidence="14">The sequence shown here is derived from an EMBL/GenBank/DDBJ whole genome shotgun (WGS) entry which is preliminary data.</text>
</comment>
<dbReference type="GO" id="GO:0003917">
    <property type="term" value="F:DNA topoisomerase type I (single strand cut, ATP-independent) activity"/>
    <property type="evidence" value="ECO:0007669"/>
    <property type="project" value="UniProtKB-UniRule"/>
</dbReference>
<dbReference type="InterPro" id="IPR005733">
    <property type="entry name" value="TopoI_bac-type"/>
</dbReference>
<dbReference type="InterPro" id="IPR013824">
    <property type="entry name" value="Topo_IA_cen_sub1"/>
</dbReference>
<evidence type="ECO:0000259" key="13">
    <source>
        <dbReference type="PROSITE" id="PS52039"/>
    </source>
</evidence>
<dbReference type="NCBIfam" id="TIGR01051">
    <property type="entry name" value="topA_bact"/>
    <property type="match status" value="1"/>
</dbReference>
<feature type="region of interest" description="Disordered" evidence="11">
    <location>
        <begin position="1"/>
        <end position="22"/>
    </location>
</feature>
<dbReference type="InterPro" id="IPR013497">
    <property type="entry name" value="Topo_IA_cen"/>
</dbReference>
<dbReference type="PRINTS" id="PR00417">
    <property type="entry name" value="PRTPISMRASEI"/>
</dbReference>
<dbReference type="Gene3D" id="1.10.290.10">
    <property type="entry name" value="Topoisomerase I, domain 4"/>
    <property type="match status" value="1"/>
</dbReference>
<dbReference type="SUPFAM" id="SSF57783">
    <property type="entry name" value="Zinc beta-ribbon"/>
    <property type="match status" value="1"/>
</dbReference>
<dbReference type="InterPro" id="IPR034149">
    <property type="entry name" value="TOPRIM_TopoI"/>
</dbReference>
<feature type="domain" description="Topo IA-type catalytic" evidence="13">
    <location>
        <begin position="160"/>
        <end position="601"/>
    </location>
</feature>
<keyword evidence="8 10" id="KW-0238">DNA-binding</keyword>
<dbReference type="SUPFAM" id="SSF56712">
    <property type="entry name" value="Prokaryotic type I DNA topoisomerase"/>
    <property type="match status" value="1"/>
</dbReference>
<sequence>MTKKKPAETKRTKKKTSEKPTKQGYKNLVIVESPTKTASIARYLGDDYAVVSSKGHIIDLPKSEIGIDTKNNYKPDYTPMHGKKSVITSLKKDAKSAQTIFLATDLDREGEAIAWHIASALDALDEKGRLKKDAPIKRVVFAEITKEAITEAFNNPRELDYDLIDAYQARRVLDRLVGYTLSPLLWKKIQYGLSAGRVQSVAVRLVCEREHERDEFNQTPYFRIIASLTNNDQPFNAELSEIDGNKIETKETITLFTGTYNFSRTILTTQADAEKHLTTLRTYHSLLASAVESKTTTKSPQAPFTTASLQRAAQTYLYMTAKSTMRNAQALYEQGHITYHRTDSTHLSEVFITDARACIEKTYGAEYVPKEHNVYTDKKKRTQEAHEAIRPTHVEGWEQTRETIFKTLGEKEASLFELITRRALASQAANAIYQNTTITLTPPEHPKTYTFNAKGSIITFPGFLSITKSMGEDTILPPITQGQQVTVSEFISTEHKTSPPPRYTEASLIKALEDHGIGRPSTYAPTIDTIQNRQYALKENNAFVPEDFGIAVNHLLVDHFPIVTDLDFTAEMEQKLDDVAEGKVAWQKVIGDFYEPFEKRVHEAEETIQRDDYKVLKELTETCPECGKNLQLKLGKYGKFYSCSHFPDCKFAKPFLELIGMKCPTCKDGEAIVRRTRFGKKFFGCSNYPTCTWAEWKDPRTPQDEKQQTSVKEDQTPEQNTP</sequence>
<dbReference type="InterPro" id="IPR023406">
    <property type="entry name" value="Topo_IA_AS"/>
</dbReference>
<keyword evidence="5" id="KW-0862">Zinc</keyword>
<dbReference type="Gene3D" id="1.10.460.10">
    <property type="entry name" value="Topoisomerase I, domain 2"/>
    <property type="match status" value="1"/>
</dbReference>
<dbReference type="InterPro" id="IPR013826">
    <property type="entry name" value="Topo_IA_cen_sub3"/>
</dbReference>
<feature type="domain" description="Toprim" evidence="12">
    <location>
        <begin position="26"/>
        <end position="145"/>
    </location>
</feature>
<feature type="site" description="Interaction with DNA" evidence="10">
    <location>
        <position position="533"/>
    </location>
</feature>
<dbReference type="CDD" id="cd03363">
    <property type="entry name" value="TOPRIM_TopoIA_TopoI"/>
    <property type="match status" value="1"/>
</dbReference>
<evidence type="ECO:0000256" key="11">
    <source>
        <dbReference type="SAM" id="MobiDB-lite"/>
    </source>
</evidence>
<evidence type="ECO:0000256" key="7">
    <source>
        <dbReference type="ARBA" id="ARBA00023029"/>
    </source>
</evidence>
<dbReference type="InterPro" id="IPR006171">
    <property type="entry name" value="TOPRIM_dom"/>
</dbReference>
<dbReference type="GO" id="GO:0008270">
    <property type="term" value="F:zinc ion binding"/>
    <property type="evidence" value="ECO:0007669"/>
    <property type="project" value="UniProtKB-KW"/>
</dbReference>
<dbReference type="Gene3D" id="3.30.65.10">
    <property type="entry name" value="Bacterial Topoisomerase I, domain 1"/>
    <property type="match status" value="2"/>
</dbReference>
<evidence type="ECO:0000259" key="12">
    <source>
        <dbReference type="PROSITE" id="PS50880"/>
    </source>
</evidence>
<feature type="site" description="Interaction with DNA" evidence="10">
    <location>
        <position position="174"/>
    </location>
</feature>
<dbReference type="SMART" id="SM00436">
    <property type="entry name" value="TOP1Bc"/>
    <property type="match status" value="1"/>
</dbReference>
<evidence type="ECO:0000256" key="4">
    <source>
        <dbReference type="ARBA" id="ARBA00022771"/>
    </source>
</evidence>
<dbReference type="Proteomes" id="UP000228920">
    <property type="component" value="Unassembled WGS sequence"/>
</dbReference>
<feature type="compositionally biased region" description="Basic and acidic residues" evidence="11">
    <location>
        <begin position="1"/>
        <end position="21"/>
    </location>
</feature>
<evidence type="ECO:0000313" key="15">
    <source>
        <dbReference type="Proteomes" id="UP000228920"/>
    </source>
</evidence>
<protein>
    <recommendedName>
        <fullName evidence="10">DNA topoisomerase 1</fullName>
        <ecNumber evidence="10">5.6.2.1</ecNumber>
    </recommendedName>
    <alternativeName>
        <fullName evidence="10">DNA topoisomerase I</fullName>
    </alternativeName>
</protein>
<dbReference type="EMBL" id="PFNL01000197">
    <property type="protein sequence ID" value="PIZ44076.1"/>
    <property type="molecule type" value="Genomic_DNA"/>
</dbReference>
<dbReference type="AlphaFoldDB" id="A0A2M7TEJ6"/>
<keyword evidence="6" id="KW-0460">Magnesium</keyword>
<dbReference type="GO" id="GO:0006265">
    <property type="term" value="P:DNA topological change"/>
    <property type="evidence" value="ECO:0007669"/>
    <property type="project" value="UniProtKB-UniRule"/>
</dbReference>
<gene>
    <name evidence="10" type="primary">topA</name>
    <name evidence="14" type="ORF">COY32_07160</name>
</gene>
<dbReference type="InterPro" id="IPR000380">
    <property type="entry name" value="Topo_IA"/>
</dbReference>
<evidence type="ECO:0000256" key="10">
    <source>
        <dbReference type="HAMAP-Rule" id="MF_00952"/>
    </source>
</evidence>